<organism evidence="2 3">
    <name type="scientific">Dipteronia dyeriana</name>
    <dbReference type="NCBI Taxonomy" id="168575"/>
    <lineage>
        <taxon>Eukaryota</taxon>
        <taxon>Viridiplantae</taxon>
        <taxon>Streptophyta</taxon>
        <taxon>Embryophyta</taxon>
        <taxon>Tracheophyta</taxon>
        <taxon>Spermatophyta</taxon>
        <taxon>Magnoliopsida</taxon>
        <taxon>eudicotyledons</taxon>
        <taxon>Gunneridae</taxon>
        <taxon>Pentapetalae</taxon>
        <taxon>rosids</taxon>
        <taxon>malvids</taxon>
        <taxon>Sapindales</taxon>
        <taxon>Sapindaceae</taxon>
        <taxon>Hippocastanoideae</taxon>
        <taxon>Acereae</taxon>
        <taxon>Dipteronia</taxon>
    </lineage>
</organism>
<evidence type="ECO:0000313" key="3">
    <source>
        <dbReference type="Proteomes" id="UP001280121"/>
    </source>
</evidence>
<evidence type="ECO:0000313" key="2">
    <source>
        <dbReference type="EMBL" id="KAK2638589.1"/>
    </source>
</evidence>
<dbReference type="Proteomes" id="UP001280121">
    <property type="component" value="Unassembled WGS sequence"/>
</dbReference>
<sequence length="382" mass="45416">MRNRSRDSLKTIERDWYEGKLTRHNHFDALGHIDHSLNRVPVEFVDEDRCRFMASCFGHFLTMHREMKFSGGIIHRLLLRELHHKGSTDEMQFILGNQSVRFSKVEFFLITGLRFGVVPDMTKYAAVENGIHERYFPGADEVSLEEISSVIIGAEFRKAYDAVKLCLIYMLNWILIGVDERFKIPVWQFWLVEDLDAFEAFPWGAHVYRHSIYSFKHAFDWRRDRFERRQQEKGTDVIPDLAKEFGAQRVTDMTPRILKWELTKQPRGKNMAKIFKARMFARKELVPTPVERQTPYYAWLNEGGAYPQRERHRHRHRWVRFTTPGYGTSIEDSRRGIGRDGEAPWADMLNDVHEALWKSEEDRQRQHLELVNMIRKSDEDRQ</sequence>
<dbReference type="PANTHER" id="PTHR48449:SF1">
    <property type="entry name" value="DUF1985 DOMAIN-CONTAINING PROTEIN"/>
    <property type="match status" value="1"/>
</dbReference>
<gene>
    <name evidence="2" type="ORF">Ddye_026384</name>
</gene>
<dbReference type="AlphaFoldDB" id="A0AAD9TM23"/>
<reference evidence="2" key="1">
    <citation type="journal article" date="2023" name="Plant J.">
        <title>Genome sequences and population genomics provide insights into the demographic history, inbreeding, and mutation load of two 'living fossil' tree species of Dipteronia.</title>
        <authorList>
            <person name="Feng Y."/>
            <person name="Comes H.P."/>
            <person name="Chen J."/>
            <person name="Zhu S."/>
            <person name="Lu R."/>
            <person name="Zhang X."/>
            <person name="Li P."/>
            <person name="Qiu J."/>
            <person name="Olsen K.M."/>
            <person name="Qiu Y."/>
        </authorList>
    </citation>
    <scope>NUCLEOTIDE SEQUENCE</scope>
    <source>
        <strain evidence="2">KIB01</strain>
    </source>
</reference>
<name>A0AAD9TM23_9ROSI</name>
<dbReference type="Pfam" id="PF09331">
    <property type="entry name" value="DUF1985"/>
    <property type="match status" value="1"/>
</dbReference>
<accession>A0AAD9TM23</accession>
<feature type="domain" description="DUF1985" evidence="1">
    <location>
        <begin position="78"/>
        <end position="210"/>
    </location>
</feature>
<keyword evidence="3" id="KW-1185">Reference proteome</keyword>
<dbReference type="EMBL" id="JANJYI010000008">
    <property type="protein sequence ID" value="KAK2638589.1"/>
    <property type="molecule type" value="Genomic_DNA"/>
</dbReference>
<protein>
    <recommendedName>
        <fullName evidence="1">DUF1985 domain-containing protein</fullName>
    </recommendedName>
</protein>
<evidence type="ECO:0000259" key="1">
    <source>
        <dbReference type="Pfam" id="PF09331"/>
    </source>
</evidence>
<dbReference type="InterPro" id="IPR015410">
    <property type="entry name" value="DUF1985"/>
</dbReference>
<comment type="caution">
    <text evidence="2">The sequence shown here is derived from an EMBL/GenBank/DDBJ whole genome shotgun (WGS) entry which is preliminary data.</text>
</comment>
<dbReference type="PANTHER" id="PTHR48449">
    <property type="entry name" value="DUF1985 DOMAIN-CONTAINING PROTEIN"/>
    <property type="match status" value="1"/>
</dbReference>
<proteinExistence type="predicted"/>